<feature type="coiled-coil region" evidence="1">
    <location>
        <begin position="1273"/>
        <end position="1352"/>
    </location>
</feature>
<proteinExistence type="predicted"/>
<accession>A0A6H1U2L8</accession>
<sequence length="1557" mass="181387">MMTVKLNQLVEINQKANIANAVNFGMMDDPELNLALCESFIFNYDRANPEKSTVGILDAVRRSYHSPSTPNIHLVVQQYGKGKSHFAVAVANFFSQPTDSHEVRGVLKQVEMATSGSKIAEELRTFKQNRRYLTICLSGDNCVDLREHFLKQLIKTLDREGISDSIARQICGKPLQYLEGLDAEKRQKADRYLQQCGYPNGDLPTLIDLLRQNKTDIIPHVKELTRHLTDVTPDFKSEIEIEPIIQELIENICSGENPRFQGILILFDELNFYLKSWSEDSRKSGGLSIQNITNICEKYKSKVALLSFAQISPQKAADDNRSAGESYLKLSSRLEPADSTYYPESSLELVLDNLLYQKDQTEIWKEFYDRWNATLLEEARTAHEKRIKIYQERGWDLQDFVTCLSLGCFPLHPLTAYLLSKLDFAQIQDRTAIQFIKGYVKEFISENPVEIDGFLNYIRPIALLDTFLETLSKFTYYEQFIAARDRVINSENANELKVVKALFLYFVSQSKLINADNEPHEQILSELSGVPVDLVRKALQELQDRDLIYFQSKDKLYSFHSGAINPGEIRRQIEEEAKREKISLQDAIVHLQSKLEDPYISAKDFVRENKLVEKDWQFEYKITSVADLRRSIKGEQIVKGIKSKSKGIVVYALGQSDEELRDFRETIDRDLQNSPIADRLVVAIPNHNSQRLSRLLLLRRLLSKRPERDKDLYGSAFAQVVKEWDAEIDEETKRLRTECTYHCKIGDKLLPGDRNNLQKVISILLSDVYPLVAPVNNIDKLRSAHLTGRRIASFIAKQLFGNSFNSASLPPDSYYKTVINSVFIKSWGLFILKREKYEILTPKNYQVSEAWKFISEQTDLNGQSEKTIELARLWKTLSAPPYGYNEITFTVLLCAWLAFHRKEVFLKGVNQIPKRKSERCTVVTQPLREWVSSNIFDKVNEFVDIWIIKQKAKLIRHQTIEVPEIPSSPMSEEKARSYLEDVKVFLSSPDIETNDKKRVEKDRDRIKPKLQEFETWFEPTRKAEEVLKNAKLDELIPLYPQLKEDPPAIDLSHPDRLYVIPSESARSDRDSALKQVQEQLEEQILALTERVDELDSEEGCENYKAELEQVRDRLKSVPELANRFVENLDYALQQLDRVKQQIRDCQDIQEALDRIDLEFNTLQENASQGDYTQVSTAIEALVKEAPESQEIADKIKGIKEAIDRQSQELLEKIETWETRSTNVMSKQAIYNLTQEIAGVRSRFTEPESIHRLESLETRLKEELLAATDRDESEANLRDELAQIKQQIRSQNASIQTCESQCDRLEALREQWRDSEALNREIEAVLTEARQAIAKFIDNLNRISNELDTLTNSQELNKLEINYSKQEFIFKNSSYFDRYSQIQYRIEALREDLNRVEELRDCVEKSNSTEDCQDCLNRVQILRNELGDPMRFQSLLDDWEERLNRTLKQHRDRAQKWFETLQQDFQQLYQCFDDRQKLEIAQNLRDRIETEREKYQYYFNRDTEQSLTRIERECHEIQNQNKVHQIIVLFQQLPRVQRQAVYKQLESYLSDTDDNRHE</sequence>
<evidence type="ECO:0000256" key="1">
    <source>
        <dbReference type="SAM" id="Coils"/>
    </source>
</evidence>
<gene>
    <name evidence="2" type="ORF">HCG48_20145</name>
</gene>
<dbReference type="EMBL" id="CP051167">
    <property type="protein sequence ID" value="QIZ72617.1"/>
    <property type="molecule type" value="Genomic_DNA"/>
</dbReference>
<evidence type="ECO:0000313" key="2">
    <source>
        <dbReference type="EMBL" id="QIZ72617.1"/>
    </source>
</evidence>
<protein>
    <submittedName>
        <fullName evidence="2">Uncharacterized protein</fullName>
    </submittedName>
</protein>
<organism evidence="2 3">
    <name type="scientific">Oxynema aestuarii AP17</name>
    <dbReference type="NCBI Taxonomy" id="2064643"/>
    <lineage>
        <taxon>Bacteria</taxon>
        <taxon>Bacillati</taxon>
        <taxon>Cyanobacteriota</taxon>
        <taxon>Cyanophyceae</taxon>
        <taxon>Oscillatoriophycideae</taxon>
        <taxon>Oscillatoriales</taxon>
        <taxon>Oscillatoriaceae</taxon>
        <taxon>Oxynema</taxon>
        <taxon>Oxynema aestuarii</taxon>
    </lineage>
</organism>
<keyword evidence="1" id="KW-0175">Coiled coil</keyword>
<evidence type="ECO:0000313" key="3">
    <source>
        <dbReference type="Proteomes" id="UP000500857"/>
    </source>
</evidence>
<dbReference type="RefSeq" id="WP_168570765.1">
    <property type="nucleotide sequence ID" value="NZ_CP051167.1"/>
</dbReference>
<feature type="coiled-coil region" evidence="1">
    <location>
        <begin position="1378"/>
        <end position="1405"/>
    </location>
</feature>
<dbReference type="KEGG" id="oxy:HCG48_20145"/>
<keyword evidence="3" id="KW-1185">Reference proteome</keyword>
<dbReference type="Proteomes" id="UP000500857">
    <property type="component" value="Chromosome"/>
</dbReference>
<reference evidence="2 3" key="1">
    <citation type="submission" date="2020-04" db="EMBL/GenBank/DDBJ databases">
        <authorList>
            <person name="Basu S."/>
            <person name="Maruthanayagam V."/>
            <person name="Chakraborty S."/>
            <person name="Pramanik A."/>
            <person name="Mukherjee J."/>
            <person name="Brink B."/>
        </authorList>
    </citation>
    <scope>NUCLEOTIDE SEQUENCE [LARGE SCALE GENOMIC DNA]</scope>
    <source>
        <strain evidence="2 3">AP17</strain>
    </source>
</reference>
<name>A0A6H1U2L8_9CYAN</name>